<dbReference type="InterPro" id="IPR039859">
    <property type="entry name" value="PFA4/ZDH16/20/ERF2-like"/>
</dbReference>
<keyword evidence="7 8" id="KW-0012">Acyltransferase</keyword>
<name>A0AAV3S053_LITER</name>
<comment type="subcellular location">
    <subcellularLocation>
        <location evidence="1">Endomembrane system</location>
        <topology evidence="1">Multi-pass membrane protein</topology>
    </subcellularLocation>
</comment>
<dbReference type="Proteomes" id="UP001454036">
    <property type="component" value="Unassembled WGS sequence"/>
</dbReference>
<proteinExistence type="inferred from homology"/>
<evidence type="ECO:0000256" key="8">
    <source>
        <dbReference type="RuleBase" id="RU079119"/>
    </source>
</evidence>
<comment type="domain">
    <text evidence="8">The DHHC domain is required for palmitoyltransferase activity.</text>
</comment>
<dbReference type="InterPro" id="IPR001594">
    <property type="entry name" value="Palmitoyltrfase_DHHC"/>
</dbReference>
<feature type="transmembrane region" description="Helical" evidence="8">
    <location>
        <begin position="67"/>
        <end position="88"/>
    </location>
</feature>
<dbReference type="GO" id="GO:0005783">
    <property type="term" value="C:endoplasmic reticulum"/>
    <property type="evidence" value="ECO:0007669"/>
    <property type="project" value="TreeGrafter"/>
</dbReference>
<dbReference type="EMBL" id="BAABME010014118">
    <property type="protein sequence ID" value="GAA0186862.1"/>
    <property type="molecule type" value="Genomic_DNA"/>
</dbReference>
<dbReference type="EC" id="2.3.1.225" evidence="8"/>
<dbReference type="GO" id="GO:0019706">
    <property type="term" value="F:protein-cysteine S-palmitoyltransferase activity"/>
    <property type="evidence" value="ECO:0007669"/>
    <property type="project" value="UniProtKB-EC"/>
</dbReference>
<dbReference type="AlphaFoldDB" id="A0AAV3S053"/>
<keyword evidence="4 8" id="KW-0812">Transmembrane</keyword>
<dbReference type="PROSITE" id="PS50216">
    <property type="entry name" value="DHHC"/>
    <property type="match status" value="1"/>
</dbReference>
<keyword evidence="3 8" id="KW-0808">Transferase</keyword>
<comment type="caution">
    <text evidence="10">The sequence shown here is derived from an EMBL/GenBank/DDBJ whole genome shotgun (WGS) entry which is preliminary data.</text>
</comment>
<evidence type="ECO:0000256" key="1">
    <source>
        <dbReference type="ARBA" id="ARBA00004127"/>
    </source>
</evidence>
<sequence length="302" mass="34385">MQHFYISQSNARRSEMKRWFDQIFFWKGSDLGYAPILFSMVVIGLILFINSVIFAPNLTRVTAVMGLWAWVAVSVTIGALIMFVRCSSKDPGYIKTRRGYATDAEDPLLEIDSNQSNWTGNWSQLCPTCKIIRPMRSKHCPTCKRCVEQFDHHCPWISNCVGKKNKRDFFIFLCLGTMSSSLGCAIAIQRIWTLLLPVDSEETWIQHVASEHPGVVAFLLIDAFILLAAATLLIVQAWQVARNITTNEMANARRYGYLRGPDGQFRNPYNHGCLKNCSDFLIHGYTDDNEIAWPPLDQVARH</sequence>
<accession>A0AAV3S053</accession>
<feature type="transmembrane region" description="Helical" evidence="8">
    <location>
        <begin position="212"/>
        <end position="235"/>
    </location>
</feature>
<evidence type="ECO:0000313" key="10">
    <source>
        <dbReference type="EMBL" id="GAA0186862.1"/>
    </source>
</evidence>
<comment type="catalytic activity">
    <reaction evidence="8">
        <text>L-cysteinyl-[protein] + hexadecanoyl-CoA = S-hexadecanoyl-L-cysteinyl-[protein] + CoA</text>
        <dbReference type="Rhea" id="RHEA:36683"/>
        <dbReference type="Rhea" id="RHEA-COMP:10131"/>
        <dbReference type="Rhea" id="RHEA-COMP:11032"/>
        <dbReference type="ChEBI" id="CHEBI:29950"/>
        <dbReference type="ChEBI" id="CHEBI:57287"/>
        <dbReference type="ChEBI" id="CHEBI:57379"/>
        <dbReference type="ChEBI" id="CHEBI:74151"/>
        <dbReference type="EC" id="2.3.1.225"/>
    </reaction>
</comment>
<dbReference type="GO" id="GO:0005794">
    <property type="term" value="C:Golgi apparatus"/>
    <property type="evidence" value="ECO:0007669"/>
    <property type="project" value="TreeGrafter"/>
</dbReference>
<evidence type="ECO:0000256" key="3">
    <source>
        <dbReference type="ARBA" id="ARBA00022679"/>
    </source>
</evidence>
<evidence type="ECO:0000256" key="4">
    <source>
        <dbReference type="ARBA" id="ARBA00022692"/>
    </source>
</evidence>
<reference evidence="10 11" key="1">
    <citation type="submission" date="2024-01" db="EMBL/GenBank/DDBJ databases">
        <title>The complete chloroplast genome sequence of Lithospermum erythrorhizon: insights into the phylogenetic relationship among Boraginaceae species and the maternal lineages of purple gromwells.</title>
        <authorList>
            <person name="Okada T."/>
            <person name="Watanabe K."/>
        </authorList>
    </citation>
    <scope>NUCLEOTIDE SEQUENCE [LARGE SCALE GENOMIC DNA]</scope>
</reference>
<evidence type="ECO:0000259" key="9">
    <source>
        <dbReference type="Pfam" id="PF01529"/>
    </source>
</evidence>
<evidence type="ECO:0000256" key="2">
    <source>
        <dbReference type="ARBA" id="ARBA00008574"/>
    </source>
</evidence>
<evidence type="ECO:0000256" key="7">
    <source>
        <dbReference type="ARBA" id="ARBA00023315"/>
    </source>
</evidence>
<evidence type="ECO:0000313" key="11">
    <source>
        <dbReference type="Proteomes" id="UP001454036"/>
    </source>
</evidence>
<evidence type="ECO:0000256" key="5">
    <source>
        <dbReference type="ARBA" id="ARBA00022989"/>
    </source>
</evidence>
<keyword evidence="6 8" id="KW-0472">Membrane</keyword>
<evidence type="ECO:0000256" key="6">
    <source>
        <dbReference type="ARBA" id="ARBA00023136"/>
    </source>
</evidence>
<organism evidence="10 11">
    <name type="scientific">Lithospermum erythrorhizon</name>
    <name type="common">Purple gromwell</name>
    <name type="synonym">Lithospermum officinale var. erythrorhizon</name>
    <dbReference type="NCBI Taxonomy" id="34254"/>
    <lineage>
        <taxon>Eukaryota</taxon>
        <taxon>Viridiplantae</taxon>
        <taxon>Streptophyta</taxon>
        <taxon>Embryophyta</taxon>
        <taxon>Tracheophyta</taxon>
        <taxon>Spermatophyta</taxon>
        <taxon>Magnoliopsida</taxon>
        <taxon>eudicotyledons</taxon>
        <taxon>Gunneridae</taxon>
        <taxon>Pentapetalae</taxon>
        <taxon>asterids</taxon>
        <taxon>lamiids</taxon>
        <taxon>Boraginales</taxon>
        <taxon>Boraginaceae</taxon>
        <taxon>Boraginoideae</taxon>
        <taxon>Lithospermeae</taxon>
        <taxon>Lithospermum</taxon>
    </lineage>
</organism>
<keyword evidence="11" id="KW-1185">Reference proteome</keyword>
<feature type="transmembrane region" description="Helical" evidence="8">
    <location>
        <begin position="31"/>
        <end position="55"/>
    </location>
</feature>
<keyword evidence="5 8" id="KW-1133">Transmembrane helix</keyword>
<dbReference type="PANTHER" id="PTHR22883:SF443">
    <property type="entry name" value="S-ACYLTRANSFERASE"/>
    <property type="match status" value="1"/>
</dbReference>
<dbReference type="GO" id="GO:0006612">
    <property type="term" value="P:protein targeting to membrane"/>
    <property type="evidence" value="ECO:0007669"/>
    <property type="project" value="TreeGrafter"/>
</dbReference>
<dbReference type="PANTHER" id="PTHR22883">
    <property type="entry name" value="ZINC FINGER DHHC DOMAIN CONTAINING PROTEIN"/>
    <property type="match status" value="1"/>
</dbReference>
<gene>
    <name evidence="10" type="ORF">LIER_34150</name>
</gene>
<dbReference type="Pfam" id="PF01529">
    <property type="entry name" value="DHHC"/>
    <property type="match status" value="1"/>
</dbReference>
<comment type="similarity">
    <text evidence="2 8">Belongs to the DHHC palmitoyltransferase family.</text>
</comment>
<protein>
    <recommendedName>
        <fullName evidence="8">S-acyltransferase</fullName>
        <ecNumber evidence="8">2.3.1.225</ecNumber>
    </recommendedName>
    <alternativeName>
        <fullName evidence="8">Palmitoyltransferase</fullName>
    </alternativeName>
</protein>
<feature type="domain" description="Palmitoyltransferase DHHC" evidence="9">
    <location>
        <begin position="123"/>
        <end position="251"/>
    </location>
</feature>
<feature type="transmembrane region" description="Helical" evidence="8">
    <location>
        <begin position="169"/>
        <end position="192"/>
    </location>
</feature>